<proteinExistence type="predicted"/>
<evidence type="ECO:0000313" key="2">
    <source>
        <dbReference type="Proteomes" id="UP000324222"/>
    </source>
</evidence>
<dbReference type="GO" id="GO:0005635">
    <property type="term" value="C:nuclear envelope"/>
    <property type="evidence" value="ECO:0007669"/>
    <property type="project" value="TreeGrafter"/>
</dbReference>
<dbReference type="PANTHER" id="PTHR10997">
    <property type="entry name" value="IMPORTIN-7, 8, 11"/>
    <property type="match status" value="1"/>
</dbReference>
<dbReference type="SUPFAM" id="SSF48371">
    <property type="entry name" value="ARM repeat"/>
    <property type="match status" value="1"/>
</dbReference>
<dbReference type="InterPro" id="IPR011989">
    <property type="entry name" value="ARM-like"/>
</dbReference>
<dbReference type="AlphaFoldDB" id="A0A5B7DQT6"/>
<dbReference type="GO" id="GO:0006606">
    <property type="term" value="P:protein import into nucleus"/>
    <property type="evidence" value="ECO:0007669"/>
    <property type="project" value="TreeGrafter"/>
</dbReference>
<dbReference type="InterPro" id="IPR016024">
    <property type="entry name" value="ARM-type_fold"/>
</dbReference>
<dbReference type="OrthoDB" id="431626at2759"/>
<dbReference type="Proteomes" id="UP000324222">
    <property type="component" value="Unassembled WGS sequence"/>
</dbReference>
<reference evidence="1 2" key="1">
    <citation type="submission" date="2019-05" db="EMBL/GenBank/DDBJ databases">
        <title>Another draft genome of Portunus trituberculatus and its Hox gene families provides insights of decapod evolution.</title>
        <authorList>
            <person name="Jeong J.-H."/>
            <person name="Song I."/>
            <person name="Kim S."/>
            <person name="Choi T."/>
            <person name="Kim D."/>
            <person name="Ryu S."/>
            <person name="Kim W."/>
        </authorList>
    </citation>
    <scope>NUCLEOTIDE SEQUENCE [LARGE SCALE GENOMIC DNA]</scope>
    <source>
        <tissue evidence="1">Muscle</tissue>
    </source>
</reference>
<organism evidence="1 2">
    <name type="scientific">Portunus trituberculatus</name>
    <name type="common">Swimming crab</name>
    <name type="synonym">Neptunus trituberculatus</name>
    <dbReference type="NCBI Taxonomy" id="210409"/>
    <lineage>
        <taxon>Eukaryota</taxon>
        <taxon>Metazoa</taxon>
        <taxon>Ecdysozoa</taxon>
        <taxon>Arthropoda</taxon>
        <taxon>Crustacea</taxon>
        <taxon>Multicrustacea</taxon>
        <taxon>Malacostraca</taxon>
        <taxon>Eumalacostraca</taxon>
        <taxon>Eucarida</taxon>
        <taxon>Decapoda</taxon>
        <taxon>Pleocyemata</taxon>
        <taxon>Brachyura</taxon>
        <taxon>Eubrachyura</taxon>
        <taxon>Portunoidea</taxon>
        <taxon>Portunidae</taxon>
        <taxon>Portuninae</taxon>
        <taxon>Portunus</taxon>
    </lineage>
</organism>
<dbReference type="EMBL" id="VSRR010001286">
    <property type="protein sequence ID" value="MPC24072.1"/>
    <property type="molecule type" value="Genomic_DNA"/>
</dbReference>
<comment type="caution">
    <text evidence="1">The sequence shown here is derived from an EMBL/GenBank/DDBJ whole genome shotgun (WGS) entry which is preliminary data.</text>
</comment>
<name>A0A5B7DQT6_PORTR</name>
<protein>
    <submittedName>
        <fullName evidence="1">Importin-9</fullName>
    </submittedName>
</protein>
<keyword evidence="2" id="KW-1185">Reference proteome</keyword>
<sequence length="172" mass="19445">MVFCDIVSGWWLRVGQQVGAMDINCREFDITSVFRVPVCPEHAKAKIRELLPHGLHEPISKVRSHVISFIKHSRSSVAYAISAIAHWDWPDQWCGLFDLLMAALKTGQEAPVHGAMRVLTEFSRDLTDQHIHQVAPVILPEMYRIFCEEEVSGEVLLAGLSGRNIGQEQQKM</sequence>
<dbReference type="Gene3D" id="1.25.10.10">
    <property type="entry name" value="Leucine-rich Repeat Variant"/>
    <property type="match status" value="1"/>
</dbReference>
<dbReference type="PANTHER" id="PTHR10997:SF9">
    <property type="entry name" value="IMPORTIN-9"/>
    <property type="match status" value="1"/>
</dbReference>
<accession>A0A5B7DQT6</accession>
<dbReference type="GO" id="GO:0005829">
    <property type="term" value="C:cytosol"/>
    <property type="evidence" value="ECO:0007669"/>
    <property type="project" value="TreeGrafter"/>
</dbReference>
<gene>
    <name evidence="1" type="primary">Ipo9_0</name>
    <name evidence="1" type="ORF">E2C01_017145</name>
</gene>
<evidence type="ECO:0000313" key="1">
    <source>
        <dbReference type="EMBL" id="MPC24072.1"/>
    </source>
</evidence>